<dbReference type="OrthoDB" id="8746852at2"/>
<keyword evidence="3" id="KW-1185">Reference proteome</keyword>
<dbReference type="STRING" id="1349767.GJA_3873"/>
<evidence type="ECO:0000313" key="2">
    <source>
        <dbReference type="EMBL" id="CDG84484.1"/>
    </source>
</evidence>
<dbReference type="SUPFAM" id="SSF56784">
    <property type="entry name" value="HAD-like"/>
    <property type="match status" value="1"/>
</dbReference>
<evidence type="ECO:0000259" key="1">
    <source>
        <dbReference type="Pfam" id="PF05116"/>
    </source>
</evidence>
<dbReference type="Gene3D" id="3.40.50.1000">
    <property type="entry name" value="HAD superfamily/HAD-like"/>
    <property type="match status" value="2"/>
</dbReference>
<sequence>MKKFLFVDLDDTLFQTPKKCASEVDLQAAAYLKNGDACSFTTPRQRAFMEFAHGGMTLIPATARNADAFSRVDLPFSSYAVLDYGGIVLQPGGALDGGWLSLMQNDMQLALPGLREAMRVIDDFQAKAGLPSRARLIEDYATPFYVVVKDHEARAERLADIEQQVLQDWLATEGADYFIHRNGNNLALLPKSLNKARAVSYLRAELEAEHGPILSFGMGDSRSDARFMAACDYAIVPKGTQLAALTVAAL</sequence>
<dbReference type="PIRSF" id="PIRSF030802">
    <property type="entry name" value="UCP030802"/>
    <property type="match status" value="1"/>
</dbReference>
<accession>W0V6P0</accession>
<dbReference type="EMBL" id="HG322949">
    <property type="protein sequence ID" value="CDG84484.1"/>
    <property type="molecule type" value="Genomic_DNA"/>
</dbReference>
<dbReference type="KEGG" id="jag:GJA_3873"/>
<proteinExistence type="predicted"/>
<dbReference type="RefSeq" id="WP_038494873.1">
    <property type="nucleotide sequence ID" value="NZ_BCTH01000071.1"/>
</dbReference>
<gene>
    <name evidence="2" type="ORF">GJA_3873</name>
</gene>
<dbReference type="InterPro" id="IPR024197">
    <property type="entry name" value="TPP-like"/>
</dbReference>
<protein>
    <recommendedName>
        <fullName evidence="1">Sucrose phosphatase-like domain-containing protein</fullName>
    </recommendedName>
</protein>
<dbReference type="InterPro" id="IPR023214">
    <property type="entry name" value="HAD_sf"/>
</dbReference>
<dbReference type="HOGENOM" id="CLU_063840_0_0_4"/>
<dbReference type="Proteomes" id="UP000027604">
    <property type="component" value="Chromosome I"/>
</dbReference>
<dbReference type="PATRIC" id="fig|1349767.4.peg.460"/>
<dbReference type="InterPro" id="IPR006380">
    <property type="entry name" value="SPP-like_dom"/>
</dbReference>
<dbReference type="InterPro" id="IPR036412">
    <property type="entry name" value="HAD-like_sf"/>
</dbReference>
<evidence type="ECO:0000313" key="3">
    <source>
        <dbReference type="Proteomes" id="UP000027604"/>
    </source>
</evidence>
<dbReference type="AlphaFoldDB" id="W0V6P0"/>
<name>W0V6P0_9BURK</name>
<dbReference type="Pfam" id="PF05116">
    <property type="entry name" value="S6PP"/>
    <property type="match status" value="1"/>
</dbReference>
<reference evidence="2 3" key="1">
    <citation type="journal article" date="2015" name="Genome Announc.">
        <title>Genome Sequence of Mushroom Soft-Rot Pathogen Janthinobacterium agaricidamnosum.</title>
        <authorList>
            <person name="Graupner K."/>
            <person name="Lackner G."/>
            <person name="Hertweck C."/>
        </authorList>
    </citation>
    <scope>NUCLEOTIDE SEQUENCE [LARGE SCALE GENOMIC DNA]</scope>
    <source>
        <strain evidence="3">NBRC 102515 / DSM 9628</strain>
    </source>
</reference>
<dbReference type="GO" id="GO:0003824">
    <property type="term" value="F:catalytic activity"/>
    <property type="evidence" value="ECO:0007669"/>
    <property type="project" value="UniProtKB-ARBA"/>
</dbReference>
<dbReference type="eggNOG" id="COG0561">
    <property type="taxonomic scope" value="Bacteria"/>
</dbReference>
<feature type="domain" description="Sucrose phosphatase-like" evidence="1">
    <location>
        <begin position="152"/>
        <end position="236"/>
    </location>
</feature>
<organism evidence="2 3">
    <name type="scientific">Janthinobacterium agaricidamnosum NBRC 102515 = DSM 9628</name>
    <dbReference type="NCBI Taxonomy" id="1349767"/>
    <lineage>
        <taxon>Bacteria</taxon>
        <taxon>Pseudomonadati</taxon>
        <taxon>Pseudomonadota</taxon>
        <taxon>Betaproteobacteria</taxon>
        <taxon>Burkholderiales</taxon>
        <taxon>Oxalobacteraceae</taxon>
        <taxon>Janthinobacterium</taxon>
    </lineage>
</organism>